<gene>
    <name evidence="2" type="ORF">Ahu01nite_079870</name>
</gene>
<proteinExistence type="predicted"/>
<dbReference type="Proteomes" id="UP000603200">
    <property type="component" value="Unassembled WGS sequence"/>
</dbReference>
<evidence type="ECO:0000256" key="1">
    <source>
        <dbReference type="SAM" id="MobiDB-lite"/>
    </source>
</evidence>
<name>A0ABQ4A212_9ACTN</name>
<feature type="region of interest" description="Disordered" evidence="1">
    <location>
        <begin position="188"/>
        <end position="223"/>
    </location>
</feature>
<evidence type="ECO:0000313" key="2">
    <source>
        <dbReference type="EMBL" id="GIE24885.1"/>
    </source>
</evidence>
<sequence length="223" mass="24884">MDEFAFTLPEDAPPDLAAVAELGNGLHRLTQAVDELHQQHLDLRDHVTAQATAGARPRKAPASIPWPLRWRDLDRQAGAEVWGWLLDWTGWMVDRYQLAEEIPACWPQHSPLIEELTALAAAWHDAYDDAAPADSPLLWHERLARARIRLRDFDDFTRCRTGVHTDRRTDLTWPDQWLTDAEQAALADLATRPLLDPSDQQPDDIAPEPAADGGSSAGGEPTS</sequence>
<dbReference type="EMBL" id="BOMN01000113">
    <property type="protein sequence ID" value="GIE24885.1"/>
    <property type="molecule type" value="Genomic_DNA"/>
</dbReference>
<dbReference type="RefSeq" id="WP_203841870.1">
    <property type="nucleotide sequence ID" value="NZ_BAAATV010000001.1"/>
</dbReference>
<organism evidence="2 3">
    <name type="scientific">Winogradskya humida</name>
    <dbReference type="NCBI Taxonomy" id="113566"/>
    <lineage>
        <taxon>Bacteria</taxon>
        <taxon>Bacillati</taxon>
        <taxon>Actinomycetota</taxon>
        <taxon>Actinomycetes</taxon>
        <taxon>Micromonosporales</taxon>
        <taxon>Micromonosporaceae</taxon>
        <taxon>Winogradskya</taxon>
    </lineage>
</organism>
<evidence type="ECO:0000313" key="3">
    <source>
        <dbReference type="Proteomes" id="UP000603200"/>
    </source>
</evidence>
<accession>A0ABQ4A212</accession>
<protein>
    <recommendedName>
        <fullName evidence="4">DUF4913 domain-containing protein</fullName>
    </recommendedName>
</protein>
<keyword evidence="3" id="KW-1185">Reference proteome</keyword>
<reference evidence="2 3" key="1">
    <citation type="submission" date="2021-01" db="EMBL/GenBank/DDBJ databases">
        <title>Whole genome shotgun sequence of Actinoplanes humidus NBRC 14915.</title>
        <authorList>
            <person name="Komaki H."/>
            <person name="Tamura T."/>
        </authorList>
    </citation>
    <scope>NUCLEOTIDE SEQUENCE [LARGE SCALE GENOMIC DNA]</scope>
    <source>
        <strain evidence="2 3">NBRC 14915</strain>
    </source>
</reference>
<comment type="caution">
    <text evidence="2">The sequence shown here is derived from an EMBL/GenBank/DDBJ whole genome shotgun (WGS) entry which is preliminary data.</text>
</comment>
<evidence type="ECO:0008006" key="4">
    <source>
        <dbReference type="Google" id="ProtNLM"/>
    </source>
</evidence>